<reference evidence="3 4" key="1">
    <citation type="submission" date="2018-08" db="EMBL/GenBank/DDBJ databases">
        <title>A genome reference for cultivated species of the human gut microbiota.</title>
        <authorList>
            <person name="Zou Y."/>
            <person name="Xue W."/>
            <person name="Luo G."/>
        </authorList>
    </citation>
    <scope>NUCLEOTIDE SEQUENCE [LARGE SCALE GENOMIC DNA]</scope>
    <source>
        <strain evidence="3 4">AF22-3AC</strain>
    </source>
</reference>
<name>A0A412IHU8_9BACE</name>
<protein>
    <submittedName>
        <fullName evidence="3">Polysaccharide pyruvyl transferase family protein</fullName>
    </submittedName>
</protein>
<dbReference type="GO" id="GO:0016740">
    <property type="term" value="F:transferase activity"/>
    <property type="evidence" value="ECO:0007669"/>
    <property type="project" value="UniProtKB-KW"/>
</dbReference>
<gene>
    <name evidence="3" type="ORF">DWX97_11600</name>
    <name evidence="2" type="ORF">PZH42_12010</name>
</gene>
<evidence type="ECO:0000259" key="1">
    <source>
        <dbReference type="Pfam" id="PF04230"/>
    </source>
</evidence>
<dbReference type="EMBL" id="JARFID010000009">
    <property type="protein sequence ID" value="MDE8694827.1"/>
    <property type="molecule type" value="Genomic_DNA"/>
</dbReference>
<dbReference type="Pfam" id="PF04230">
    <property type="entry name" value="PS_pyruv_trans"/>
    <property type="match status" value="1"/>
</dbReference>
<feature type="domain" description="Polysaccharide pyruvyl transferase" evidence="1">
    <location>
        <begin position="14"/>
        <end position="294"/>
    </location>
</feature>
<dbReference type="RefSeq" id="WP_118402558.1">
    <property type="nucleotide sequence ID" value="NZ_CAXKYC010000010.1"/>
</dbReference>
<dbReference type="AlphaFoldDB" id="A0A412IHU8"/>
<proteinExistence type="predicted"/>
<dbReference type="GeneID" id="66307590"/>
<dbReference type="Proteomes" id="UP001221924">
    <property type="component" value="Unassembled WGS sequence"/>
</dbReference>
<reference evidence="2" key="2">
    <citation type="submission" date="2023-03" db="EMBL/GenBank/DDBJ databases">
        <title>DFI Biobank Strains.</title>
        <authorList>
            <person name="Mostad J."/>
            <person name="Paddock L."/>
            <person name="Medina S."/>
            <person name="Waligurski E."/>
            <person name="Barat B."/>
            <person name="Smith R."/>
            <person name="Burgo V."/>
            <person name="Metcalfe C."/>
            <person name="Woodson C."/>
            <person name="Sundararajan A."/>
            <person name="Ramaswamy R."/>
            <person name="Lin H."/>
            <person name="Pamer E.G."/>
        </authorList>
    </citation>
    <scope>NUCLEOTIDE SEQUENCE</scope>
    <source>
        <strain evidence="2">DFI.9.5</strain>
    </source>
</reference>
<dbReference type="InterPro" id="IPR007345">
    <property type="entry name" value="Polysacch_pyruvyl_Trfase"/>
</dbReference>
<organism evidence="3 4">
    <name type="scientific">Bacteroides cellulosilyticus</name>
    <dbReference type="NCBI Taxonomy" id="246787"/>
    <lineage>
        <taxon>Bacteria</taxon>
        <taxon>Pseudomonadati</taxon>
        <taxon>Bacteroidota</taxon>
        <taxon>Bacteroidia</taxon>
        <taxon>Bacteroidales</taxon>
        <taxon>Bacteroidaceae</taxon>
        <taxon>Bacteroides</taxon>
    </lineage>
</organism>
<dbReference type="EMBL" id="QRVJ01000008">
    <property type="protein sequence ID" value="RGS36796.1"/>
    <property type="molecule type" value="Genomic_DNA"/>
</dbReference>
<accession>A0A412IHU8</accession>
<evidence type="ECO:0000313" key="4">
    <source>
        <dbReference type="Proteomes" id="UP000283341"/>
    </source>
</evidence>
<evidence type="ECO:0000313" key="3">
    <source>
        <dbReference type="EMBL" id="RGS36796.1"/>
    </source>
</evidence>
<evidence type="ECO:0000313" key="2">
    <source>
        <dbReference type="EMBL" id="MDE8694827.1"/>
    </source>
</evidence>
<comment type="caution">
    <text evidence="3">The sequence shown here is derived from an EMBL/GenBank/DDBJ whole genome shotgun (WGS) entry which is preliminary data.</text>
</comment>
<sequence length="360" mass="41124">MMKIGLLSLHKNANYGWVLQCYALLSILKSLGHDVTYIDKVDFVEKKKKVIIKSQIKTFLRLILGKKKVNSNINPFFLKYITPRTSEIRSIKGLDKLQHFDAVIVGSDQVWRPLYVHPIENYYLDFVKNSACKKISYAASFGTDKAEYSASEIQICGNLLKLFHAVSIRESSAIGLIRDVYRWQTVPLVHVLDPTLLLCQADYDKLIGDSDSVAFNGNLFCYLLDMTSEKGSIVRKLESDLQKKAYSIQLNTSTMPSVENWLKAFKDADFVFTDSYHGCIFSIIFRKPFIVMGNRSRGLARFTSLLEMFGLMDLMIESSQELTSTRIDRCLSIDWIEVEECIAKYQNISITFLKTALDNC</sequence>
<dbReference type="Proteomes" id="UP000283341">
    <property type="component" value="Unassembled WGS sequence"/>
</dbReference>
<keyword evidence="3" id="KW-0808">Transferase</keyword>